<dbReference type="EC" id="2.7.13.3" evidence="2"/>
<organism evidence="17 18">
    <name type="scientific">Reichenbachiella carrageenanivorans</name>
    <dbReference type="NCBI Taxonomy" id="2979869"/>
    <lineage>
        <taxon>Bacteria</taxon>
        <taxon>Pseudomonadati</taxon>
        <taxon>Bacteroidota</taxon>
        <taxon>Cytophagia</taxon>
        <taxon>Cytophagales</taxon>
        <taxon>Reichenbachiellaceae</taxon>
        <taxon>Reichenbachiella</taxon>
    </lineage>
</organism>
<dbReference type="Gene3D" id="3.30.565.10">
    <property type="entry name" value="Histidine kinase-like ATPase, C-terminal domain"/>
    <property type="match status" value="1"/>
</dbReference>
<dbReference type="PROSITE" id="PS50894">
    <property type="entry name" value="HPT"/>
    <property type="match status" value="1"/>
</dbReference>
<keyword evidence="10" id="KW-0902">Two-component regulatory system</keyword>
<dbReference type="CDD" id="cd00088">
    <property type="entry name" value="HPT"/>
    <property type="match status" value="1"/>
</dbReference>
<dbReference type="InterPro" id="IPR008207">
    <property type="entry name" value="Sig_transdc_His_kin_Hpt_dom"/>
</dbReference>
<evidence type="ECO:0000259" key="16">
    <source>
        <dbReference type="PROSITE" id="PS50894"/>
    </source>
</evidence>
<keyword evidence="6" id="KW-0808">Transferase</keyword>
<keyword evidence="4" id="KW-0145">Chemotaxis</keyword>
<dbReference type="Gene3D" id="1.10.287.560">
    <property type="entry name" value="Histidine kinase CheA-like, homodimeric domain"/>
    <property type="match status" value="1"/>
</dbReference>
<dbReference type="SUPFAM" id="SSF47384">
    <property type="entry name" value="Homodimeric domain of signal transducing histidine kinase"/>
    <property type="match status" value="1"/>
</dbReference>
<comment type="catalytic activity">
    <reaction evidence="1">
        <text>ATP + protein L-histidine = ADP + protein N-phospho-L-histidine.</text>
        <dbReference type="EC" id="2.7.13.3"/>
    </reaction>
</comment>
<dbReference type="InterPro" id="IPR005467">
    <property type="entry name" value="His_kinase_dom"/>
</dbReference>
<dbReference type="InterPro" id="IPR004105">
    <property type="entry name" value="CheA-like_dim"/>
</dbReference>
<proteinExistence type="predicted"/>
<dbReference type="SUPFAM" id="SSF55874">
    <property type="entry name" value="ATPase domain of HSP90 chaperone/DNA topoisomerase II/histidine kinase"/>
    <property type="match status" value="1"/>
</dbReference>
<evidence type="ECO:0000256" key="11">
    <source>
        <dbReference type="ARBA" id="ARBA00035100"/>
    </source>
</evidence>
<evidence type="ECO:0000256" key="9">
    <source>
        <dbReference type="ARBA" id="ARBA00022840"/>
    </source>
</evidence>
<evidence type="ECO:0000256" key="13">
    <source>
        <dbReference type="SAM" id="MobiDB-lite"/>
    </source>
</evidence>
<feature type="domain" description="Histidine kinase" evidence="14">
    <location>
        <begin position="233"/>
        <end position="440"/>
    </location>
</feature>
<dbReference type="PROSITE" id="PS50851">
    <property type="entry name" value="CHEW"/>
    <property type="match status" value="1"/>
</dbReference>
<dbReference type="Pfam" id="PF02895">
    <property type="entry name" value="H-kinase_dim"/>
    <property type="match status" value="1"/>
</dbReference>
<feature type="domain" description="CheW-like" evidence="15">
    <location>
        <begin position="442"/>
        <end position="591"/>
    </location>
</feature>
<dbReference type="InterPro" id="IPR002545">
    <property type="entry name" value="CheW-lke_dom"/>
</dbReference>
<keyword evidence="7" id="KW-0547">Nucleotide-binding</keyword>
<evidence type="ECO:0000256" key="3">
    <source>
        <dbReference type="ARBA" id="ARBA00021495"/>
    </source>
</evidence>
<protein>
    <recommendedName>
        <fullName evidence="3">Chemotaxis protein CheA</fullName>
        <ecNumber evidence="2">2.7.13.3</ecNumber>
    </recommendedName>
</protein>
<evidence type="ECO:0000256" key="5">
    <source>
        <dbReference type="ARBA" id="ARBA00022553"/>
    </source>
</evidence>
<evidence type="ECO:0000259" key="14">
    <source>
        <dbReference type="PROSITE" id="PS50109"/>
    </source>
</evidence>
<keyword evidence="5 12" id="KW-0597">Phosphoprotein</keyword>
<keyword evidence="18" id="KW-1185">Reference proteome</keyword>
<dbReference type="Pfam" id="PF01584">
    <property type="entry name" value="CheW"/>
    <property type="match status" value="1"/>
</dbReference>
<evidence type="ECO:0000256" key="10">
    <source>
        <dbReference type="ARBA" id="ARBA00023012"/>
    </source>
</evidence>
<dbReference type="Gene3D" id="2.30.30.40">
    <property type="entry name" value="SH3 Domains"/>
    <property type="match status" value="1"/>
</dbReference>
<dbReference type="PROSITE" id="PS50109">
    <property type="entry name" value="HIS_KIN"/>
    <property type="match status" value="1"/>
</dbReference>
<dbReference type="EMBL" id="CP106735">
    <property type="protein sequence ID" value="UXX79502.1"/>
    <property type="molecule type" value="Genomic_DNA"/>
</dbReference>
<gene>
    <name evidence="17" type="ORF">N7E81_00050</name>
</gene>
<dbReference type="InterPro" id="IPR004358">
    <property type="entry name" value="Sig_transdc_His_kin-like_C"/>
</dbReference>
<dbReference type="Gene3D" id="1.20.120.160">
    <property type="entry name" value="HPT domain"/>
    <property type="match status" value="1"/>
</dbReference>
<dbReference type="InterPro" id="IPR036890">
    <property type="entry name" value="HATPase_C_sf"/>
</dbReference>
<keyword evidence="9" id="KW-0067">ATP-binding</keyword>
<evidence type="ECO:0000256" key="8">
    <source>
        <dbReference type="ARBA" id="ARBA00022777"/>
    </source>
</evidence>
<dbReference type="SUPFAM" id="SSF47226">
    <property type="entry name" value="Histidine-containing phosphotransfer domain, HPT domain"/>
    <property type="match status" value="1"/>
</dbReference>
<dbReference type="PANTHER" id="PTHR43395:SF10">
    <property type="entry name" value="CHEMOTAXIS PROTEIN CHEA"/>
    <property type="match status" value="1"/>
</dbReference>
<dbReference type="Proteomes" id="UP001062165">
    <property type="component" value="Chromosome"/>
</dbReference>
<dbReference type="PRINTS" id="PR00344">
    <property type="entry name" value="BCTRLSENSOR"/>
</dbReference>
<name>A0ABY6CZZ9_9BACT</name>
<dbReference type="Pfam" id="PF01627">
    <property type="entry name" value="Hpt"/>
    <property type="match status" value="1"/>
</dbReference>
<evidence type="ECO:0000256" key="4">
    <source>
        <dbReference type="ARBA" id="ARBA00022500"/>
    </source>
</evidence>
<keyword evidence="8" id="KW-0418">Kinase</keyword>
<dbReference type="SUPFAM" id="SSF50341">
    <property type="entry name" value="CheW-like"/>
    <property type="match status" value="1"/>
</dbReference>
<feature type="modified residue" description="Phosphohistidine" evidence="12">
    <location>
        <position position="48"/>
    </location>
</feature>
<evidence type="ECO:0000256" key="12">
    <source>
        <dbReference type="PROSITE-ProRule" id="PRU00110"/>
    </source>
</evidence>
<evidence type="ECO:0000259" key="15">
    <source>
        <dbReference type="PROSITE" id="PS50851"/>
    </source>
</evidence>
<sequence length="602" mass="66510">MKSKEAEYRELFHAEALENFEELNRLFTDLENDHSDLNAINSIFRIVHTLKGNAMGMGFNDIAELTHVMEDVMGAVQQGNMALNKDLFDSLFKANDKLGALIGALSTGEKVAYLGIKTKLFVLLEKHTKATEVNPEQKAVNEESATATSNEAKVQAAEDEDRQEMMDFIKEKEASSPSVDASKLQAMKSEITFTDVIQIPVKKMDELMTMVGQLIIERDRLITLNSVDGKRTSEFEGLQRITSDLQYGVMNARMVQVGFLFNKFHRIIRDVAAIEGKQVSLVLQGTECEIDRNILKIMSDAMIHLVRNAVSHGIESSEERRGKGKPDKGTIILSAHYEKDNVVIEVGDDGNGIDAKIIRRKIVEKGLASKELAQSLSDDEVIMYIFEPGFSNAEKITEISGRGVGMDVVKKAAESIGGQIKVDTEVGMGTTIKLNLPSSMALKGALLFELGEQEYAVALSYTEAVVSLAKSDIHRITDGLMAQYLDQTIPIIFLKDIVNLENLADCQKEGVLHQSFEAIEEDVKLDVIVLSYAGKLLGMVVDRLLQQKEIIEKSMVPPLEKTKLLSGTTILGNGKVCLVIDVTTISDLMFKTLAQKSVESEN</sequence>
<evidence type="ECO:0000313" key="17">
    <source>
        <dbReference type="EMBL" id="UXX79502.1"/>
    </source>
</evidence>
<evidence type="ECO:0000313" key="18">
    <source>
        <dbReference type="Proteomes" id="UP001062165"/>
    </source>
</evidence>
<accession>A0ABY6CZZ9</accession>
<dbReference type="InterPro" id="IPR003594">
    <property type="entry name" value="HATPase_dom"/>
</dbReference>
<feature type="domain" description="HPt" evidence="16">
    <location>
        <begin position="1"/>
        <end position="105"/>
    </location>
</feature>
<evidence type="ECO:0000256" key="2">
    <source>
        <dbReference type="ARBA" id="ARBA00012438"/>
    </source>
</evidence>
<dbReference type="InterPro" id="IPR037006">
    <property type="entry name" value="CheA-like_homodim_sf"/>
</dbReference>
<dbReference type="InterPro" id="IPR036641">
    <property type="entry name" value="HPT_dom_sf"/>
</dbReference>
<dbReference type="SMART" id="SM00387">
    <property type="entry name" value="HATPase_c"/>
    <property type="match status" value="1"/>
</dbReference>
<dbReference type="RefSeq" id="WP_263051234.1">
    <property type="nucleotide sequence ID" value="NZ_CP106735.1"/>
</dbReference>
<comment type="function">
    <text evidence="11">Involved in the transmission of sensory signals from the chemoreceptors to the flagellar motors. CheA is autophosphorylated; it can transfer its phosphate group to either CheB or CheY.</text>
</comment>
<dbReference type="Pfam" id="PF02518">
    <property type="entry name" value="HATPase_c"/>
    <property type="match status" value="1"/>
</dbReference>
<evidence type="ECO:0000256" key="1">
    <source>
        <dbReference type="ARBA" id="ARBA00000085"/>
    </source>
</evidence>
<evidence type="ECO:0000256" key="7">
    <source>
        <dbReference type="ARBA" id="ARBA00022741"/>
    </source>
</evidence>
<dbReference type="InterPro" id="IPR051315">
    <property type="entry name" value="Bact_Chemotaxis_CheA"/>
</dbReference>
<feature type="compositionally biased region" description="Polar residues" evidence="13">
    <location>
        <begin position="143"/>
        <end position="152"/>
    </location>
</feature>
<feature type="region of interest" description="Disordered" evidence="13">
    <location>
        <begin position="134"/>
        <end position="160"/>
    </location>
</feature>
<dbReference type="SMART" id="SM00260">
    <property type="entry name" value="CheW"/>
    <property type="match status" value="1"/>
</dbReference>
<dbReference type="InterPro" id="IPR036097">
    <property type="entry name" value="HisK_dim/P_sf"/>
</dbReference>
<dbReference type="InterPro" id="IPR036061">
    <property type="entry name" value="CheW-like_dom_sf"/>
</dbReference>
<dbReference type="PANTHER" id="PTHR43395">
    <property type="entry name" value="SENSOR HISTIDINE KINASE CHEA"/>
    <property type="match status" value="1"/>
</dbReference>
<evidence type="ECO:0000256" key="6">
    <source>
        <dbReference type="ARBA" id="ARBA00022679"/>
    </source>
</evidence>
<dbReference type="SMART" id="SM01231">
    <property type="entry name" value="H-kinase_dim"/>
    <property type="match status" value="1"/>
</dbReference>
<reference evidence="17" key="1">
    <citation type="submission" date="2022-10" db="EMBL/GenBank/DDBJ databases">
        <title>Comparative genomics and taxonomic characterization of three novel marine species of genus Reichenbachiella exhibiting antioxidant and polysaccharide degradation activities.</title>
        <authorList>
            <person name="Muhammad N."/>
            <person name="Lee Y.-J."/>
            <person name="Ko J."/>
            <person name="Kim S.-G."/>
        </authorList>
    </citation>
    <scope>NUCLEOTIDE SEQUENCE</scope>
    <source>
        <strain evidence="17">Wsw4-B4</strain>
    </source>
</reference>
<dbReference type="SMART" id="SM00073">
    <property type="entry name" value="HPT"/>
    <property type="match status" value="1"/>
</dbReference>